<feature type="repeat" description="WD" evidence="8">
    <location>
        <begin position="472"/>
        <end position="513"/>
    </location>
</feature>
<organism evidence="11">
    <name type="scientific">Rhipicephalus pulchellus</name>
    <name type="common">Yellow backed tick</name>
    <name type="synonym">Dermacentor pulchellus</name>
    <dbReference type="NCBI Taxonomy" id="72859"/>
    <lineage>
        <taxon>Eukaryota</taxon>
        <taxon>Metazoa</taxon>
        <taxon>Ecdysozoa</taxon>
        <taxon>Arthropoda</taxon>
        <taxon>Chelicerata</taxon>
        <taxon>Arachnida</taxon>
        <taxon>Acari</taxon>
        <taxon>Parasitiformes</taxon>
        <taxon>Ixodida</taxon>
        <taxon>Ixodoidea</taxon>
        <taxon>Ixodidae</taxon>
        <taxon>Rhipicephalinae</taxon>
        <taxon>Rhipicephalus</taxon>
        <taxon>Rhipicephalus</taxon>
    </lineage>
</organism>
<evidence type="ECO:0000256" key="8">
    <source>
        <dbReference type="PROSITE-ProRule" id="PRU00221"/>
    </source>
</evidence>
<proteinExistence type="evidence at transcript level"/>
<evidence type="ECO:0000256" key="2">
    <source>
        <dbReference type="ARBA" id="ARBA00022517"/>
    </source>
</evidence>
<evidence type="ECO:0000256" key="6">
    <source>
        <dbReference type="ARBA" id="ARBA00023242"/>
    </source>
</evidence>
<feature type="compositionally biased region" description="Basic and acidic residues" evidence="9">
    <location>
        <begin position="137"/>
        <end position="155"/>
    </location>
</feature>
<feature type="region of interest" description="Disordered" evidence="9">
    <location>
        <begin position="29"/>
        <end position="166"/>
    </location>
</feature>
<comment type="function">
    <text evidence="7">Component of the PeBoW complex, which is required for maturation of 28S and 5.8S ribosomal RNAs and formation of the 60S ribosome.</text>
</comment>
<dbReference type="GO" id="GO:0070545">
    <property type="term" value="C:PeBoW complex"/>
    <property type="evidence" value="ECO:0007669"/>
    <property type="project" value="TreeGrafter"/>
</dbReference>
<reference evidence="11" key="2">
    <citation type="journal article" date="2015" name="J. Proteomics">
        <title>Sexual differences in the sialomes of the zebra tick, Rhipicephalus pulchellus.</title>
        <authorList>
            <person name="Tan A.W."/>
            <person name="Francischetti I.M."/>
            <person name="Slovak M."/>
            <person name="Kini R.M."/>
            <person name="Ribeiro J.M."/>
        </authorList>
    </citation>
    <scope>NUCLEOTIDE SEQUENCE</scope>
    <source>
        <tissue evidence="11">Salivary gland</tissue>
    </source>
</reference>
<dbReference type="InterPro" id="IPR012953">
    <property type="entry name" value="BOP1_N_dom"/>
</dbReference>
<dbReference type="EMBL" id="GACK01003228">
    <property type="protein sequence ID" value="JAA61806.1"/>
    <property type="molecule type" value="mRNA"/>
</dbReference>
<dbReference type="GO" id="GO:0000463">
    <property type="term" value="P:maturation of LSU-rRNA from tricistronic rRNA transcript (SSU-rRNA, 5.8S rRNA, LSU-rRNA)"/>
    <property type="evidence" value="ECO:0007669"/>
    <property type="project" value="TreeGrafter"/>
</dbReference>
<evidence type="ECO:0000259" key="10">
    <source>
        <dbReference type="SMART" id="SM01035"/>
    </source>
</evidence>
<dbReference type="FunFam" id="2.130.10.10:FF:000061">
    <property type="entry name" value="Ribosome biogenesis protein BOP1 homolog"/>
    <property type="match status" value="1"/>
</dbReference>
<evidence type="ECO:0000313" key="11">
    <source>
        <dbReference type="EMBL" id="JAA61806.1"/>
    </source>
</evidence>
<name>L7MC43_RHIPC</name>
<dbReference type="Pfam" id="PF08145">
    <property type="entry name" value="BOP1NT"/>
    <property type="match status" value="1"/>
</dbReference>
<feature type="compositionally biased region" description="Acidic residues" evidence="9">
    <location>
        <begin position="72"/>
        <end position="97"/>
    </location>
</feature>
<evidence type="ECO:0000256" key="4">
    <source>
        <dbReference type="ARBA" id="ARBA00022574"/>
    </source>
</evidence>
<evidence type="ECO:0000256" key="9">
    <source>
        <dbReference type="SAM" id="MobiDB-lite"/>
    </source>
</evidence>
<dbReference type="GO" id="GO:0030687">
    <property type="term" value="C:preribosome, large subunit precursor"/>
    <property type="evidence" value="ECO:0007669"/>
    <property type="project" value="TreeGrafter"/>
</dbReference>
<dbReference type="PROSITE" id="PS50082">
    <property type="entry name" value="WD_REPEATS_2"/>
    <property type="match status" value="1"/>
</dbReference>
<dbReference type="SUPFAM" id="SSF50978">
    <property type="entry name" value="WD40 repeat-like"/>
    <property type="match status" value="1"/>
</dbReference>
<evidence type="ECO:0000256" key="7">
    <source>
        <dbReference type="ARBA" id="ARBA00055102"/>
    </source>
</evidence>
<keyword evidence="5" id="KW-0677">Repeat</keyword>
<feature type="domain" description="BOP1 N-terminal" evidence="10">
    <location>
        <begin position="208"/>
        <end position="465"/>
    </location>
</feature>
<dbReference type="AlphaFoldDB" id="L7MC43"/>
<keyword evidence="6" id="KW-0539">Nucleus</keyword>
<sequence length="818" mass="92803">CAWSRAVRACSELKSVHVGLERCIVMTAKRSTPKASIKPHSQEADKRQETGLKSPQENEGDDSDSSVYSDLGSEDDDSSELEESADEGDVSSEDESDEGCKSDEEQGDEFPEEPDNAQQQTDDESEDEETTKMKFHGGKEEDFVFRKKTRNDGPKASHGKRSAAVVKQEDVKIDSLGAEVAKADEYAFDSSDEEDVRNTVGNIPMEWYEHYPHIGYDLDGKPILKPPRGNELDEFLRRMDDPNYWRTVKDKSTGQNVVLSDEDVDLIQRLQQGRYPSGSYNPYEPFEDIFSHETMIHPVTSHPPQKRSFVPSRIEKQMVSRMVHAIKMGWIKPRVKRHDADRFSLLWDKDDEEKPNDRMQRYIPAPKMKLPGHEESYNPPAEYLFTKEEEEKWLEQEPEERRINFIPRKYPSLRLVPAYDRFINERFERCLDLYLCPRQRKMRVNVDAEDLIPQLPKPKDLQPFPSVQSIVYEGHTDCVRSLSIEPVGQFFASGSDDGTVRIWEVLTGRCMKTFKFEHAVKGVAWCPNQSICLVAVAVENTVHIINPGVGDKLVLNNTDTVLSSLPEEAAPSEGGKFTAATWEPVSPTAKEFASQGLRLSVVHRHTVSQVTWHAKGDYFAVVLTGGSGGESGVVIHQLSHRRSQAPFSKLKGTVSRVLFHPVRPYFFVAMQRFVRVYNLLKQELSKKLISNCKWISSIAVHPKGDNVITGSFENRLTWFDMDLSVKPYKTLRHHKGAIRQVAFHRRYPLFASASDDGTVIISHGMVYSDLMQNPLIVPVKILRGHSTQKGMGVLDCAFHPHQPWVLTAGADGTLRLFT</sequence>
<keyword evidence="3" id="KW-0698">rRNA processing</keyword>
<evidence type="ECO:0000256" key="5">
    <source>
        <dbReference type="ARBA" id="ARBA00022737"/>
    </source>
</evidence>
<feature type="compositionally biased region" description="Basic and acidic residues" evidence="9">
    <location>
        <begin position="40"/>
        <end position="50"/>
    </location>
</feature>
<dbReference type="SMART" id="SM01035">
    <property type="entry name" value="BOP1NT"/>
    <property type="match status" value="1"/>
</dbReference>
<dbReference type="SMART" id="SM00320">
    <property type="entry name" value="WD40"/>
    <property type="match status" value="7"/>
</dbReference>
<reference evidence="11" key="1">
    <citation type="submission" date="2012-11" db="EMBL/GenBank/DDBJ databases">
        <authorList>
            <person name="Lucero-Rivera Y.E."/>
            <person name="Tovar-Ramirez D."/>
        </authorList>
    </citation>
    <scope>NUCLEOTIDE SEQUENCE</scope>
    <source>
        <tissue evidence="11">Salivary gland</tissue>
    </source>
</reference>
<dbReference type="PANTHER" id="PTHR17605:SF0">
    <property type="entry name" value="RIBOSOME BIOGENESIS PROTEIN BOP1"/>
    <property type="match status" value="1"/>
</dbReference>
<dbReference type="InterPro" id="IPR015943">
    <property type="entry name" value="WD40/YVTN_repeat-like_dom_sf"/>
</dbReference>
<evidence type="ECO:0000256" key="1">
    <source>
        <dbReference type="ARBA" id="ARBA00004604"/>
    </source>
</evidence>
<protein>
    <submittedName>
        <fullName evidence="11">Putative wd40 repeat nucleolar protein</fullName>
    </submittedName>
</protein>
<dbReference type="GO" id="GO:0043021">
    <property type="term" value="F:ribonucleoprotein complex binding"/>
    <property type="evidence" value="ECO:0007669"/>
    <property type="project" value="TreeGrafter"/>
</dbReference>
<dbReference type="InterPro" id="IPR028598">
    <property type="entry name" value="BOP1/Erb1"/>
</dbReference>
<dbReference type="HAMAP" id="MF_03027">
    <property type="entry name" value="BOP1"/>
    <property type="match status" value="1"/>
</dbReference>
<feature type="non-terminal residue" evidence="11">
    <location>
        <position position="1"/>
    </location>
</feature>
<comment type="subcellular location">
    <subcellularLocation>
        <location evidence="1">Nucleus</location>
        <location evidence="1">Nucleolus</location>
    </subcellularLocation>
</comment>
<dbReference type="PROSITE" id="PS50294">
    <property type="entry name" value="WD_REPEATS_REGION"/>
    <property type="match status" value="1"/>
</dbReference>
<dbReference type="Gene3D" id="2.130.10.10">
    <property type="entry name" value="YVTN repeat-like/Quinoprotein amine dehydrogenase"/>
    <property type="match status" value="1"/>
</dbReference>
<dbReference type="PANTHER" id="PTHR17605">
    <property type="entry name" value="RIBOSOME BIOGENESIS PROTEIN BOP1 BLOCK OF PROLIFERATION 1 PROTEIN"/>
    <property type="match status" value="1"/>
</dbReference>
<dbReference type="Pfam" id="PF00400">
    <property type="entry name" value="WD40"/>
    <property type="match status" value="3"/>
</dbReference>
<evidence type="ECO:0000256" key="3">
    <source>
        <dbReference type="ARBA" id="ARBA00022552"/>
    </source>
</evidence>
<keyword evidence="2" id="KW-0690">Ribosome biogenesis</keyword>
<dbReference type="InterPro" id="IPR001680">
    <property type="entry name" value="WD40_rpt"/>
</dbReference>
<feature type="compositionally biased region" description="Acidic residues" evidence="9">
    <location>
        <begin position="105"/>
        <end position="129"/>
    </location>
</feature>
<accession>L7MC43</accession>
<keyword evidence="4 8" id="KW-0853">WD repeat</keyword>
<dbReference type="InterPro" id="IPR036322">
    <property type="entry name" value="WD40_repeat_dom_sf"/>
</dbReference>